<keyword evidence="2" id="KW-1185">Reference proteome</keyword>
<protein>
    <submittedName>
        <fullName evidence="1">Uncharacterized protein</fullName>
    </submittedName>
</protein>
<dbReference type="Proteomes" id="UP001151760">
    <property type="component" value="Unassembled WGS sequence"/>
</dbReference>
<sequence length="167" mass="19167">MIRRYHYEDGNPAKAYIKQSLLCRLHVLSTRIKLVSTERHDGSFKDGILRGRYPVPLFWKALSHDARLARVFSFKSNEHWLNLSADLLRKALNVTPAESKCENKGIVPTEMELVLEYTQQGASHEVSNIRVIRRKFTMKMEKPAKAYIKQALGSFKDGDGDGDTQFQ</sequence>
<comment type="caution">
    <text evidence="1">The sequence shown here is derived from an EMBL/GenBank/DDBJ whole genome shotgun (WGS) entry which is preliminary data.</text>
</comment>
<accession>A0ABQ4Z1P1</accession>
<organism evidence="1 2">
    <name type="scientific">Tanacetum coccineum</name>
    <dbReference type="NCBI Taxonomy" id="301880"/>
    <lineage>
        <taxon>Eukaryota</taxon>
        <taxon>Viridiplantae</taxon>
        <taxon>Streptophyta</taxon>
        <taxon>Embryophyta</taxon>
        <taxon>Tracheophyta</taxon>
        <taxon>Spermatophyta</taxon>
        <taxon>Magnoliopsida</taxon>
        <taxon>eudicotyledons</taxon>
        <taxon>Gunneridae</taxon>
        <taxon>Pentapetalae</taxon>
        <taxon>asterids</taxon>
        <taxon>campanulids</taxon>
        <taxon>Asterales</taxon>
        <taxon>Asteraceae</taxon>
        <taxon>Asteroideae</taxon>
        <taxon>Anthemideae</taxon>
        <taxon>Anthemidinae</taxon>
        <taxon>Tanacetum</taxon>
    </lineage>
</organism>
<dbReference type="EMBL" id="BQNB010010921">
    <property type="protein sequence ID" value="GJS83705.1"/>
    <property type="molecule type" value="Genomic_DNA"/>
</dbReference>
<name>A0ABQ4Z1P1_9ASTR</name>
<evidence type="ECO:0000313" key="2">
    <source>
        <dbReference type="Proteomes" id="UP001151760"/>
    </source>
</evidence>
<evidence type="ECO:0000313" key="1">
    <source>
        <dbReference type="EMBL" id="GJS83705.1"/>
    </source>
</evidence>
<gene>
    <name evidence="1" type="ORF">Tco_0750246</name>
</gene>
<reference evidence="1" key="2">
    <citation type="submission" date="2022-01" db="EMBL/GenBank/DDBJ databases">
        <authorList>
            <person name="Yamashiro T."/>
            <person name="Shiraishi A."/>
            <person name="Satake H."/>
            <person name="Nakayama K."/>
        </authorList>
    </citation>
    <scope>NUCLEOTIDE SEQUENCE</scope>
</reference>
<reference evidence="1" key="1">
    <citation type="journal article" date="2022" name="Int. J. Mol. Sci.">
        <title>Draft Genome of Tanacetum Coccineum: Genomic Comparison of Closely Related Tanacetum-Family Plants.</title>
        <authorList>
            <person name="Yamashiro T."/>
            <person name="Shiraishi A."/>
            <person name="Nakayama K."/>
            <person name="Satake H."/>
        </authorList>
    </citation>
    <scope>NUCLEOTIDE SEQUENCE</scope>
</reference>
<proteinExistence type="predicted"/>